<dbReference type="EMBL" id="LGUG01000002">
    <property type="protein sequence ID" value="KON99181.1"/>
    <property type="molecule type" value="Genomic_DNA"/>
</dbReference>
<organism evidence="1 2">
    <name type="scientific">Aneurinibacillus migulanus</name>
    <name type="common">Bacillus migulanus</name>
    <dbReference type="NCBI Taxonomy" id="47500"/>
    <lineage>
        <taxon>Bacteria</taxon>
        <taxon>Bacillati</taxon>
        <taxon>Bacillota</taxon>
        <taxon>Bacilli</taxon>
        <taxon>Bacillales</taxon>
        <taxon>Paenibacillaceae</taxon>
        <taxon>Aneurinibacillus group</taxon>
        <taxon>Aneurinibacillus</taxon>
    </lineage>
</organism>
<sequence length="149" mass="16940">MAIPDTRKSIMRQEGENPMRKSFAYLLLFLLCFSVLAGCTEYGTKAVESITDTEFKATYESYNKTVSKKIPSIPDSILAIQVQELQFKEGKVTITVTDPKGKQAFEQVFEPGTHQDGYAINLDQKGEYEMKFAFEHVKDGKHLITWETD</sequence>
<name>A0A0D1YK60_ANEMI</name>
<evidence type="ECO:0000313" key="2">
    <source>
        <dbReference type="Proteomes" id="UP000037269"/>
    </source>
</evidence>
<dbReference type="AlphaFoldDB" id="A0A0D1YK60"/>
<evidence type="ECO:0000313" key="1">
    <source>
        <dbReference type="EMBL" id="KON99181.1"/>
    </source>
</evidence>
<gene>
    <name evidence="1" type="ORF">AF333_00065</name>
</gene>
<dbReference type="PATRIC" id="fig|47500.8.peg.1371"/>
<reference evidence="1 2" key="1">
    <citation type="submission" date="2015-07" db="EMBL/GenBank/DDBJ databases">
        <title>Fjat-14205 dsm 2895.</title>
        <authorList>
            <person name="Liu B."/>
            <person name="Wang J."/>
            <person name="Zhu Y."/>
            <person name="Liu G."/>
            <person name="Chen Q."/>
            <person name="Chen Z."/>
            <person name="Lan J."/>
            <person name="Che J."/>
            <person name="Ge C."/>
            <person name="Shi H."/>
            <person name="Pan Z."/>
            <person name="Liu X."/>
        </authorList>
    </citation>
    <scope>NUCLEOTIDE SEQUENCE [LARGE SCALE GENOMIC DNA]</scope>
    <source>
        <strain evidence="1 2">DSM 2895</strain>
    </source>
</reference>
<protein>
    <submittedName>
        <fullName evidence="1">Uncharacterized protein</fullName>
    </submittedName>
</protein>
<dbReference type="Proteomes" id="UP000037269">
    <property type="component" value="Unassembled WGS sequence"/>
</dbReference>
<accession>A0A0D1YK60</accession>
<comment type="caution">
    <text evidence="1">The sequence shown here is derived from an EMBL/GenBank/DDBJ whole genome shotgun (WGS) entry which is preliminary data.</text>
</comment>
<proteinExistence type="predicted"/>
<keyword evidence="2" id="KW-1185">Reference proteome</keyword>